<gene>
    <name evidence="2" type="ORF">SCOCK_150001</name>
</gene>
<keyword evidence="3" id="KW-1185">Reference proteome</keyword>
<name>A0A9W4DL46_9ACTN</name>
<evidence type="ECO:0000313" key="2">
    <source>
        <dbReference type="EMBL" id="CAG6392029.1"/>
    </source>
</evidence>
<evidence type="ECO:0000256" key="1">
    <source>
        <dbReference type="SAM" id="MobiDB-lite"/>
    </source>
</evidence>
<organism evidence="2 3">
    <name type="scientific">Actinacidiphila cocklensis</name>
    <dbReference type="NCBI Taxonomy" id="887465"/>
    <lineage>
        <taxon>Bacteria</taxon>
        <taxon>Bacillati</taxon>
        <taxon>Actinomycetota</taxon>
        <taxon>Actinomycetes</taxon>
        <taxon>Kitasatosporales</taxon>
        <taxon>Streptomycetaceae</taxon>
        <taxon>Actinacidiphila</taxon>
    </lineage>
</organism>
<comment type="caution">
    <text evidence="2">The sequence shown here is derived from an EMBL/GenBank/DDBJ whole genome shotgun (WGS) entry which is preliminary data.</text>
</comment>
<dbReference type="EMBL" id="CAJSLV010000043">
    <property type="protein sequence ID" value="CAG6392029.1"/>
    <property type="molecule type" value="Genomic_DNA"/>
</dbReference>
<protein>
    <submittedName>
        <fullName evidence="2">Uncharacterized protein</fullName>
    </submittedName>
</protein>
<sequence>MLTRDGVPAAHHFIFTGGDYERFAVKVDRAEHSCGSAHLNGSSNRLAGECVPPVQRAVGVARRYQQPVSWRAQQSHVGDFSEATALERRSQHPSAFRIPANHVPVVPARGDQCSAVRQAVRSNARDDGIVALQRRNWASSGIQSPAVHPLVVSRPYQHCSPTRQIGGSHRPHGSSVRAPPRQGFAVRCLPAIDSSLARRRDQCPRSGPPHRSKRIHTLQCRSRTPKQRTRLGVPSGQPVTPILRRDQDEAPARSGRVALQQNWPGYPVMSTRNAHTLPFLAFNGRTAAPLLQSGDVHVRADPSTPRGGYNTPMRDRPARL</sequence>
<accession>A0A9W4DL46</accession>
<dbReference type="Proteomes" id="UP001152519">
    <property type="component" value="Unassembled WGS sequence"/>
</dbReference>
<proteinExistence type="predicted"/>
<dbReference type="AlphaFoldDB" id="A0A9W4DL46"/>
<feature type="region of interest" description="Disordered" evidence="1">
    <location>
        <begin position="297"/>
        <end position="320"/>
    </location>
</feature>
<evidence type="ECO:0000313" key="3">
    <source>
        <dbReference type="Proteomes" id="UP001152519"/>
    </source>
</evidence>
<reference evidence="2" key="1">
    <citation type="submission" date="2021-05" db="EMBL/GenBank/DDBJ databases">
        <authorList>
            <person name="Arsene-Ploetze F."/>
        </authorList>
    </citation>
    <scope>NUCLEOTIDE SEQUENCE</scope>
    <source>
        <strain evidence="2">DSM 42138</strain>
    </source>
</reference>
<feature type="region of interest" description="Disordered" evidence="1">
    <location>
        <begin position="198"/>
        <end position="239"/>
    </location>
</feature>